<sequence length="277" mass="32187">MNNFLPPDYHMHTHNSGDSTAPMEEMILSSIKRGLNEICFTEHLDLNYPLLPDLPPNVFDLDIKAYRNEFLYYSKKYSDRITLNFGVEIGMQNDCVQENLSFVRDNNFDFVIASQHLLDKKDPFYPNFWEGGSIENIFKKYFEETLENVKGFTDFDVLGHIDYIARYVPDGDTSYSYSKYSDIIDAILEYLIKNDKGLDLNSKVLAYEDKTLLPNPCPEIIKRYKELGGKIITFGSDAHTPERVATHFEEMTELAKKSGFTEYYTFKKRVPTVHKLL</sequence>
<dbReference type="AlphaFoldDB" id="A0A1I5RN88"/>
<evidence type="ECO:0000256" key="7">
    <source>
        <dbReference type="ARBA" id="ARBA00049158"/>
    </source>
</evidence>
<dbReference type="OrthoDB" id="9775255at2"/>
<evidence type="ECO:0000313" key="11">
    <source>
        <dbReference type="Proteomes" id="UP000182624"/>
    </source>
</evidence>
<evidence type="ECO:0000256" key="8">
    <source>
        <dbReference type="RuleBase" id="RU366003"/>
    </source>
</evidence>
<comment type="catalytic activity">
    <reaction evidence="7 8">
        <text>L-histidinol phosphate + H2O = L-histidinol + phosphate</text>
        <dbReference type="Rhea" id="RHEA:14465"/>
        <dbReference type="ChEBI" id="CHEBI:15377"/>
        <dbReference type="ChEBI" id="CHEBI:43474"/>
        <dbReference type="ChEBI" id="CHEBI:57699"/>
        <dbReference type="ChEBI" id="CHEBI:57980"/>
        <dbReference type="EC" id="3.1.3.15"/>
    </reaction>
</comment>
<comment type="similarity">
    <text evidence="2 8">Belongs to the PHP hydrolase family. HisK subfamily.</text>
</comment>
<comment type="pathway">
    <text evidence="1 8">Amino-acid biosynthesis; L-histidine biosynthesis; L-histidine from 5-phospho-alpha-D-ribose 1-diphosphate: step 8/9.</text>
</comment>
<dbReference type="PANTHER" id="PTHR21039">
    <property type="entry name" value="HISTIDINOL PHOSPHATASE-RELATED"/>
    <property type="match status" value="1"/>
</dbReference>
<evidence type="ECO:0000256" key="4">
    <source>
        <dbReference type="ARBA" id="ARBA00022605"/>
    </source>
</evidence>
<gene>
    <name evidence="10" type="ORF">SAMN04487928_104111</name>
</gene>
<dbReference type="UniPathway" id="UPA00031">
    <property type="reaction ID" value="UER00013"/>
</dbReference>
<evidence type="ECO:0000256" key="2">
    <source>
        <dbReference type="ARBA" id="ARBA00009152"/>
    </source>
</evidence>
<feature type="domain" description="PHP" evidence="9">
    <location>
        <begin position="8"/>
        <end position="202"/>
    </location>
</feature>
<dbReference type="Pfam" id="PF02811">
    <property type="entry name" value="PHP"/>
    <property type="match status" value="1"/>
</dbReference>
<evidence type="ECO:0000259" key="9">
    <source>
        <dbReference type="Pfam" id="PF02811"/>
    </source>
</evidence>
<evidence type="ECO:0000256" key="3">
    <source>
        <dbReference type="ARBA" id="ARBA00013085"/>
    </source>
</evidence>
<dbReference type="GO" id="GO:0004401">
    <property type="term" value="F:histidinol-phosphatase activity"/>
    <property type="evidence" value="ECO:0007669"/>
    <property type="project" value="UniProtKB-UniRule"/>
</dbReference>
<keyword evidence="4 8" id="KW-0028">Amino-acid biosynthesis</keyword>
<dbReference type="SUPFAM" id="SSF89550">
    <property type="entry name" value="PHP domain-like"/>
    <property type="match status" value="1"/>
</dbReference>
<dbReference type="InterPro" id="IPR010140">
    <property type="entry name" value="Histidinol_P_phosphatase_HisJ"/>
</dbReference>
<keyword evidence="5 8" id="KW-0378">Hydrolase</keyword>
<dbReference type="InterPro" id="IPR016195">
    <property type="entry name" value="Pol/histidinol_Pase-like"/>
</dbReference>
<dbReference type="NCBIfam" id="TIGR01856">
    <property type="entry name" value="hisJ_fam"/>
    <property type="match status" value="1"/>
</dbReference>
<dbReference type="EC" id="3.1.3.15" evidence="3 8"/>
<evidence type="ECO:0000256" key="5">
    <source>
        <dbReference type="ARBA" id="ARBA00022801"/>
    </source>
</evidence>
<dbReference type="EMBL" id="FOXO01000004">
    <property type="protein sequence ID" value="SFP60009.1"/>
    <property type="molecule type" value="Genomic_DNA"/>
</dbReference>
<protein>
    <recommendedName>
        <fullName evidence="3 8">Histidinol-phosphatase</fullName>
        <shortName evidence="8">HolPase</shortName>
        <ecNumber evidence="3 8">3.1.3.15</ecNumber>
    </recommendedName>
</protein>
<evidence type="ECO:0000313" key="10">
    <source>
        <dbReference type="EMBL" id="SFP60009.1"/>
    </source>
</evidence>
<dbReference type="GO" id="GO:0000105">
    <property type="term" value="P:L-histidine biosynthetic process"/>
    <property type="evidence" value="ECO:0007669"/>
    <property type="project" value="UniProtKB-UniRule"/>
</dbReference>
<dbReference type="GO" id="GO:0005737">
    <property type="term" value="C:cytoplasm"/>
    <property type="evidence" value="ECO:0007669"/>
    <property type="project" value="TreeGrafter"/>
</dbReference>
<dbReference type="PANTHER" id="PTHR21039:SF0">
    <property type="entry name" value="HISTIDINOL-PHOSPHATASE"/>
    <property type="match status" value="1"/>
</dbReference>
<keyword evidence="6 8" id="KW-0368">Histidine biosynthesis</keyword>
<dbReference type="RefSeq" id="WP_074884688.1">
    <property type="nucleotide sequence ID" value="NZ_FOXO01000004.1"/>
</dbReference>
<dbReference type="Gene3D" id="3.20.20.140">
    <property type="entry name" value="Metal-dependent hydrolases"/>
    <property type="match status" value="1"/>
</dbReference>
<name>A0A1I5RN88_9FIRM</name>
<dbReference type="InterPro" id="IPR004013">
    <property type="entry name" value="PHP_dom"/>
</dbReference>
<proteinExistence type="inferred from homology"/>
<evidence type="ECO:0000256" key="6">
    <source>
        <dbReference type="ARBA" id="ARBA00023102"/>
    </source>
</evidence>
<accession>A0A1I5RN88</accession>
<reference evidence="11" key="1">
    <citation type="submission" date="2016-10" db="EMBL/GenBank/DDBJ databases">
        <authorList>
            <person name="Varghese N."/>
            <person name="Submissions S."/>
        </authorList>
    </citation>
    <scope>NUCLEOTIDE SEQUENCE [LARGE SCALE GENOMIC DNA]</scope>
    <source>
        <strain evidence="11">P18</strain>
    </source>
</reference>
<keyword evidence="11" id="KW-1185">Reference proteome</keyword>
<dbReference type="Proteomes" id="UP000182624">
    <property type="component" value="Unassembled WGS sequence"/>
</dbReference>
<organism evidence="10 11">
    <name type="scientific">Butyrivibrio proteoclasticus</name>
    <dbReference type="NCBI Taxonomy" id="43305"/>
    <lineage>
        <taxon>Bacteria</taxon>
        <taxon>Bacillati</taxon>
        <taxon>Bacillota</taxon>
        <taxon>Clostridia</taxon>
        <taxon>Lachnospirales</taxon>
        <taxon>Lachnospiraceae</taxon>
        <taxon>Butyrivibrio</taxon>
    </lineage>
</organism>
<evidence type="ECO:0000256" key="1">
    <source>
        <dbReference type="ARBA" id="ARBA00004970"/>
    </source>
</evidence>